<dbReference type="PANTHER" id="PTHR23407">
    <property type="entry name" value="ATPASE INHIBITOR/5-FORMYLTETRAHYDROFOLATE CYCLO-LIGASE"/>
    <property type="match status" value="1"/>
</dbReference>
<dbReference type="InterPro" id="IPR002698">
    <property type="entry name" value="FTHF_cligase"/>
</dbReference>
<feature type="binding site" evidence="4">
    <location>
        <begin position="133"/>
        <end position="141"/>
    </location>
    <ligand>
        <name>ATP</name>
        <dbReference type="ChEBI" id="CHEBI:30616"/>
    </ligand>
</feature>
<feature type="binding site" evidence="4">
    <location>
        <position position="48"/>
    </location>
    <ligand>
        <name>substrate</name>
    </ligand>
</feature>
<keyword evidence="6" id="KW-0436">Ligase</keyword>
<comment type="cofactor">
    <cofactor evidence="5">
        <name>Mg(2+)</name>
        <dbReference type="ChEBI" id="CHEBI:18420"/>
    </cofactor>
</comment>
<proteinExistence type="inferred from homology"/>
<dbReference type="OrthoDB" id="9801938at2"/>
<evidence type="ECO:0000256" key="3">
    <source>
        <dbReference type="ARBA" id="ARBA00022840"/>
    </source>
</evidence>
<dbReference type="GO" id="GO:0009396">
    <property type="term" value="P:folic acid-containing compound biosynthetic process"/>
    <property type="evidence" value="ECO:0007669"/>
    <property type="project" value="TreeGrafter"/>
</dbReference>
<keyword evidence="5" id="KW-0479">Metal-binding</keyword>
<keyword evidence="7" id="KW-1185">Reference proteome</keyword>
<dbReference type="GO" id="GO:0005524">
    <property type="term" value="F:ATP binding"/>
    <property type="evidence" value="ECO:0007669"/>
    <property type="project" value="UniProtKB-KW"/>
</dbReference>
<dbReference type="Proteomes" id="UP000295504">
    <property type="component" value="Unassembled WGS sequence"/>
</dbReference>
<accession>A0A4R2TRY1</accession>
<evidence type="ECO:0000256" key="4">
    <source>
        <dbReference type="PIRSR" id="PIRSR006806-1"/>
    </source>
</evidence>
<dbReference type="InterPro" id="IPR024185">
    <property type="entry name" value="FTHF_cligase-like_sf"/>
</dbReference>
<evidence type="ECO:0000313" key="7">
    <source>
        <dbReference type="Proteomes" id="UP000295504"/>
    </source>
</evidence>
<keyword evidence="2 4" id="KW-0547">Nucleotide-binding</keyword>
<dbReference type="NCBIfam" id="TIGR02727">
    <property type="entry name" value="MTHFS_bact"/>
    <property type="match status" value="1"/>
</dbReference>
<keyword evidence="5" id="KW-0460">Magnesium</keyword>
<evidence type="ECO:0000256" key="1">
    <source>
        <dbReference type="ARBA" id="ARBA00010638"/>
    </source>
</evidence>
<dbReference type="GO" id="GO:0046872">
    <property type="term" value="F:metal ion binding"/>
    <property type="evidence" value="ECO:0007669"/>
    <property type="project" value="UniProtKB-KW"/>
</dbReference>
<dbReference type="InterPro" id="IPR037171">
    <property type="entry name" value="NagB/RpiA_transferase-like"/>
</dbReference>
<dbReference type="GO" id="GO:0030272">
    <property type="term" value="F:5-formyltetrahydrofolate cyclo-ligase activity"/>
    <property type="evidence" value="ECO:0007669"/>
    <property type="project" value="UniProtKB-EC"/>
</dbReference>
<dbReference type="EC" id="6.3.3.2" evidence="5"/>
<dbReference type="AlphaFoldDB" id="A0A4R2TRY1"/>
<dbReference type="Gene3D" id="3.40.50.10420">
    <property type="entry name" value="NagB/RpiA/CoA transferase-like"/>
    <property type="match status" value="1"/>
</dbReference>
<dbReference type="PIRSF" id="PIRSF006806">
    <property type="entry name" value="FTHF_cligase"/>
    <property type="match status" value="1"/>
</dbReference>
<dbReference type="SUPFAM" id="SSF100950">
    <property type="entry name" value="NagB/RpiA/CoA transferase-like"/>
    <property type="match status" value="1"/>
</dbReference>
<evidence type="ECO:0000256" key="5">
    <source>
        <dbReference type="RuleBase" id="RU361279"/>
    </source>
</evidence>
<dbReference type="GO" id="GO:0035999">
    <property type="term" value="P:tetrahydrofolate interconversion"/>
    <property type="evidence" value="ECO:0007669"/>
    <property type="project" value="TreeGrafter"/>
</dbReference>
<organism evidence="6 7">
    <name type="scientific">Serpentinicella alkaliphila</name>
    <dbReference type="NCBI Taxonomy" id="1734049"/>
    <lineage>
        <taxon>Bacteria</taxon>
        <taxon>Bacillati</taxon>
        <taxon>Bacillota</taxon>
        <taxon>Clostridia</taxon>
        <taxon>Peptostreptococcales</taxon>
        <taxon>Natronincolaceae</taxon>
        <taxon>Serpentinicella</taxon>
    </lineage>
</organism>
<protein>
    <recommendedName>
        <fullName evidence="5">5-formyltetrahydrofolate cyclo-ligase</fullName>
        <ecNumber evidence="5">6.3.3.2</ecNumber>
    </recommendedName>
</protein>
<reference evidence="6 7" key="1">
    <citation type="submission" date="2019-03" db="EMBL/GenBank/DDBJ databases">
        <title>Genomic Encyclopedia of Type Strains, Phase IV (KMG-IV): sequencing the most valuable type-strain genomes for metagenomic binning, comparative biology and taxonomic classification.</title>
        <authorList>
            <person name="Goeker M."/>
        </authorList>
    </citation>
    <scope>NUCLEOTIDE SEQUENCE [LARGE SCALE GENOMIC DNA]</scope>
    <source>
        <strain evidence="6 7">DSM 100013</strain>
    </source>
</reference>
<gene>
    <name evidence="6" type="ORF">EDD79_100335</name>
</gene>
<dbReference type="RefSeq" id="WP_132847493.1">
    <property type="nucleotide sequence ID" value="NZ_CP058648.1"/>
</dbReference>
<keyword evidence="3 4" id="KW-0067">ATP-binding</keyword>
<sequence length="192" mass="22085">MKKEIRNKIINNRSNLTEIEIIEKSNIIFRKLKEIDIYKNASNVMLYISFNNEVLTKPIIEDLFQANKRVFIPVTISETKELIVSELLSIEGDLEIGNFGVLEPKKNCLRPFSPHELDLIIVPGVAFDPRGYRIGYGAGYYDRFLPQVPNNVPKASIAFDLQIIDFVPSETYDMPVEYIITENRTIKCNLDN</sequence>
<feature type="binding site" evidence="4">
    <location>
        <begin position="2"/>
        <end position="6"/>
    </location>
    <ligand>
        <name>ATP</name>
        <dbReference type="ChEBI" id="CHEBI:30616"/>
    </ligand>
</feature>
<comment type="caution">
    <text evidence="6">The sequence shown here is derived from an EMBL/GenBank/DDBJ whole genome shotgun (WGS) entry which is preliminary data.</text>
</comment>
<comment type="similarity">
    <text evidence="1 5">Belongs to the 5-formyltetrahydrofolate cyclo-ligase family.</text>
</comment>
<dbReference type="PANTHER" id="PTHR23407:SF1">
    <property type="entry name" value="5-FORMYLTETRAHYDROFOLATE CYCLO-LIGASE"/>
    <property type="match status" value="1"/>
</dbReference>
<name>A0A4R2TRY1_9FIRM</name>
<dbReference type="EMBL" id="SLYC01000003">
    <property type="protein sequence ID" value="TCQ06610.1"/>
    <property type="molecule type" value="Genomic_DNA"/>
</dbReference>
<dbReference type="Pfam" id="PF01812">
    <property type="entry name" value="5-FTHF_cyc-lig"/>
    <property type="match status" value="1"/>
</dbReference>
<feature type="binding site" evidence="4">
    <location>
        <position position="53"/>
    </location>
    <ligand>
        <name>substrate</name>
    </ligand>
</feature>
<evidence type="ECO:0000256" key="2">
    <source>
        <dbReference type="ARBA" id="ARBA00022741"/>
    </source>
</evidence>
<comment type="catalytic activity">
    <reaction evidence="5">
        <text>(6S)-5-formyl-5,6,7,8-tetrahydrofolate + ATP = (6R)-5,10-methenyltetrahydrofolate + ADP + phosphate</text>
        <dbReference type="Rhea" id="RHEA:10488"/>
        <dbReference type="ChEBI" id="CHEBI:30616"/>
        <dbReference type="ChEBI" id="CHEBI:43474"/>
        <dbReference type="ChEBI" id="CHEBI:57455"/>
        <dbReference type="ChEBI" id="CHEBI:57457"/>
        <dbReference type="ChEBI" id="CHEBI:456216"/>
        <dbReference type="EC" id="6.3.3.2"/>
    </reaction>
</comment>
<evidence type="ECO:0000313" key="6">
    <source>
        <dbReference type="EMBL" id="TCQ06610.1"/>
    </source>
</evidence>